<organism evidence="1 2">
    <name type="scientific">Segatella copri</name>
    <dbReference type="NCBI Taxonomy" id="165179"/>
    <lineage>
        <taxon>Bacteria</taxon>
        <taxon>Pseudomonadati</taxon>
        <taxon>Bacteroidota</taxon>
        <taxon>Bacteroidia</taxon>
        <taxon>Bacteroidales</taxon>
        <taxon>Prevotellaceae</taxon>
        <taxon>Segatella</taxon>
    </lineage>
</organism>
<dbReference type="EMBL" id="JAPDUM010000001">
    <property type="protein sequence ID" value="MCW4163931.1"/>
    <property type="molecule type" value="Genomic_DNA"/>
</dbReference>
<dbReference type="AlphaFoldDB" id="A0AAW5UUY9"/>
<dbReference type="Proteomes" id="UP001209476">
    <property type="component" value="Unassembled WGS sequence"/>
</dbReference>
<comment type="caution">
    <text evidence="1">The sequence shown here is derived from an EMBL/GenBank/DDBJ whole genome shotgun (WGS) entry which is preliminary data.</text>
</comment>
<evidence type="ECO:0000313" key="2">
    <source>
        <dbReference type="Proteomes" id="UP001209476"/>
    </source>
</evidence>
<accession>A0AAW5UUY9</accession>
<protein>
    <submittedName>
        <fullName evidence="1">Uncharacterized protein</fullName>
    </submittedName>
</protein>
<evidence type="ECO:0000313" key="1">
    <source>
        <dbReference type="EMBL" id="MCW4163931.1"/>
    </source>
</evidence>
<reference evidence="1" key="1">
    <citation type="submission" date="2022-11" db="EMBL/GenBank/DDBJ databases">
        <title>Genomic repertoires linked with pathogenic potency of arthritogenic Prevotella copri isolated from the gut of rheumatoid arthritis patients.</title>
        <authorList>
            <person name="Nii T."/>
            <person name="Maeda Y."/>
            <person name="Motooka D."/>
            <person name="Naito M."/>
            <person name="Matsumoto Y."/>
            <person name="Ogawa T."/>
            <person name="Oguro-Igashira E."/>
            <person name="Kishikawa T."/>
            <person name="Yamashita M."/>
            <person name="Koizumi S."/>
            <person name="Kurakawa T."/>
            <person name="Okumura R."/>
            <person name="Kayama H."/>
            <person name="Murakami M."/>
            <person name="Sakaguchi T."/>
            <person name="Das B."/>
            <person name="Nakamura S."/>
            <person name="Okada Y."/>
            <person name="Kumanogoh A."/>
            <person name="Takeda K."/>
        </authorList>
    </citation>
    <scope>NUCLEOTIDE SEQUENCE</scope>
    <source>
        <strain evidence="1">RA-N001-16</strain>
    </source>
</reference>
<gene>
    <name evidence="1" type="ORF">ONS98_01560</name>
</gene>
<name>A0AAW5UUY9_9BACT</name>
<dbReference type="RefSeq" id="WP_256626130.1">
    <property type="nucleotide sequence ID" value="NZ_CP152346.1"/>
</dbReference>
<sequence length="43" mass="4712">MKRFTKTQKALGALTDTILGDSTNVVRTLKVAGHMNEDSVKHV</sequence>
<proteinExistence type="predicted"/>